<sequence length="155" mass="17364">MPWTWILYQSTEEQEGALLRENKDLGTLVLLHAPRCRAVLVAFIPPCVGAMDGDKDDFLPAAGDPQWITTSEWDGRRLSRGQRHDSVKNSKWRIPDSKRHEQCVGMISGSVNGPSLKGLNSHTMALIEGTSNGRKRPGPKTDPHYKMKEITLRCD</sequence>
<evidence type="ECO:0000313" key="1">
    <source>
        <dbReference type="EMBL" id="CAD6269676.1"/>
    </source>
</evidence>
<dbReference type="Proteomes" id="UP000604825">
    <property type="component" value="Unassembled WGS sequence"/>
</dbReference>
<proteinExistence type="predicted"/>
<dbReference type="EMBL" id="CAJGYO010000015">
    <property type="protein sequence ID" value="CAD6269676.1"/>
    <property type="molecule type" value="Genomic_DNA"/>
</dbReference>
<organism evidence="1 2">
    <name type="scientific">Miscanthus lutarioriparius</name>
    <dbReference type="NCBI Taxonomy" id="422564"/>
    <lineage>
        <taxon>Eukaryota</taxon>
        <taxon>Viridiplantae</taxon>
        <taxon>Streptophyta</taxon>
        <taxon>Embryophyta</taxon>
        <taxon>Tracheophyta</taxon>
        <taxon>Spermatophyta</taxon>
        <taxon>Magnoliopsida</taxon>
        <taxon>Liliopsida</taxon>
        <taxon>Poales</taxon>
        <taxon>Poaceae</taxon>
        <taxon>PACMAD clade</taxon>
        <taxon>Panicoideae</taxon>
        <taxon>Andropogonodae</taxon>
        <taxon>Andropogoneae</taxon>
        <taxon>Saccharinae</taxon>
        <taxon>Miscanthus</taxon>
    </lineage>
</organism>
<evidence type="ECO:0000313" key="2">
    <source>
        <dbReference type="Proteomes" id="UP000604825"/>
    </source>
</evidence>
<name>A0A811RH59_9POAL</name>
<protein>
    <submittedName>
        <fullName evidence="1">Uncharacterized protein</fullName>
    </submittedName>
</protein>
<reference evidence="1" key="1">
    <citation type="submission" date="2020-10" db="EMBL/GenBank/DDBJ databases">
        <authorList>
            <person name="Han B."/>
            <person name="Lu T."/>
            <person name="Zhao Q."/>
            <person name="Huang X."/>
            <person name="Zhao Y."/>
        </authorList>
    </citation>
    <scope>NUCLEOTIDE SEQUENCE</scope>
</reference>
<dbReference type="AlphaFoldDB" id="A0A811RH59"/>
<gene>
    <name evidence="1" type="ORF">NCGR_LOCUS52978</name>
</gene>
<comment type="caution">
    <text evidence="1">The sequence shown here is derived from an EMBL/GenBank/DDBJ whole genome shotgun (WGS) entry which is preliminary data.</text>
</comment>
<accession>A0A811RH59</accession>
<keyword evidence="2" id="KW-1185">Reference proteome</keyword>